<dbReference type="Proteomes" id="UP000472261">
    <property type="component" value="Unplaced"/>
</dbReference>
<accession>A0A669Q9P9</accession>
<evidence type="ECO:0000313" key="1">
    <source>
        <dbReference type="Ensembl" id="ENSPCLP00000017577.1"/>
    </source>
</evidence>
<dbReference type="OMA" id="HRGCASG"/>
<reference evidence="1" key="2">
    <citation type="submission" date="2025-09" db="UniProtKB">
        <authorList>
            <consortium name="Ensembl"/>
        </authorList>
    </citation>
    <scope>IDENTIFICATION</scope>
</reference>
<dbReference type="AlphaFoldDB" id="A0A669Q9P9"/>
<proteinExistence type="predicted"/>
<evidence type="ECO:0000313" key="2">
    <source>
        <dbReference type="Proteomes" id="UP000472261"/>
    </source>
</evidence>
<dbReference type="Ensembl" id="ENSPCLT00000023446.1">
    <property type="protein sequence ID" value="ENSPCLP00000017577.1"/>
    <property type="gene ID" value="ENSPCLG00000014656.1"/>
</dbReference>
<sequence>MGDAGSAGRSRSHGTGKRGRPGLLCSHIDVYRCLVCNCSPDSMLFWSWEFSGLLLAWVLLRPAGAQQCHPSSPAGVLRFTDTHAEIRVPALHRVPSSLDPLYGLVRHYLDLIQQNPLPTELLRAALNNPSSVRASQRWHPTKNWGYIKTNRTPQTTLCCHTGGAVRAGLCHLCCGGSALHRGCASGRAVLLLLPESAAVRGPPACPPAFPGLPAPLPPCLPLHHLHHHPVSVLKCLTPKGAC</sequence>
<organism evidence="1 2">
    <name type="scientific">Phasianus colchicus</name>
    <name type="common">Common pheasant</name>
    <dbReference type="NCBI Taxonomy" id="9054"/>
    <lineage>
        <taxon>Eukaryota</taxon>
        <taxon>Metazoa</taxon>
        <taxon>Chordata</taxon>
        <taxon>Craniata</taxon>
        <taxon>Vertebrata</taxon>
        <taxon>Euteleostomi</taxon>
        <taxon>Archelosauria</taxon>
        <taxon>Archosauria</taxon>
        <taxon>Dinosauria</taxon>
        <taxon>Saurischia</taxon>
        <taxon>Theropoda</taxon>
        <taxon>Coelurosauria</taxon>
        <taxon>Aves</taxon>
        <taxon>Neognathae</taxon>
        <taxon>Galloanserae</taxon>
        <taxon>Galliformes</taxon>
        <taxon>Phasianidae</taxon>
        <taxon>Phasianinae</taxon>
        <taxon>Phasianus</taxon>
    </lineage>
</organism>
<name>A0A669Q9P9_PHACC</name>
<reference evidence="1" key="1">
    <citation type="submission" date="2025-08" db="UniProtKB">
        <authorList>
            <consortium name="Ensembl"/>
        </authorList>
    </citation>
    <scope>IDENTIFICATION</scope>
</reference>
<protein>
    <submittedName>
        <fullName evidence="1">Uncharacterized protein</fullName>
    </submittedName>
</protein>
<keyword evidence="2" id="KW-1185">Reference proteome</keyword>